<reference evidence="1" key="1">
    <citation type="submission" date="2013-10" db="EMBL/GenBank/DDBJ databases">
        <title>Genomic analysis of the causative agents of coccidiosis in chickens.</title>
        <authorList>
            <person name="Reid A.J."/>
            <person name="Blake D."/>
            <person name="Billington K."/>
            <person name="Browne H."/>
            <person name="Dunn M."/>
            <person name="Hung S."/>
            <person name="Kawahara F."/>
            <person name="Miranda-Saavedra D."/>
            <person name="Mourier T."/>
            <person name="Nagra H."/>
            <person name="Otto T.D."/>
            <person name="Rawlings N."/>
            <person name="Sanchez A."/>
            <person name="Sanders M."/>
            <person name="Subramaniam C."/>
            <person name="Tay Y."/>
            <person name="Dear P."/>
            <person name="Doerig C."/>
            <person name="Gruber A."/>
            <person name="Parkinson J."/>
            <person name="Shirley M."/>
            <person name="Wan K.L."/>
            <person name="Berriman M."/>
            <person name="Tomley F."/>
            <person name="Pain A."/>
        </authorList>
    </citation>
    <scope>NUCLEOTIDE SEQUENCE [LARGE SCALE GENOMIC DNA]</scope>
    <source>
        <strain evidence="1">Houghton</strain>
    </source>
</reference>
<organism evidence="1 2">
    <name type="scientific">Eimeria acervulina</name>
    <name type="common">Coccidian parasite</name>
    <dbReference type="NCBI Taxonomy" id="5801"/>
    <lineage>
        <taxon>Eukaryota</taxon>
        <taxon>Sar</taxon>
        <taxon>Alveolata</taxon>
        <taxon>Apicomplexa</taxon>
        <taxon>Conoidasida</taxon>
        <taxon>Coccidia</taxon>
        <taxon>Eucoccidiorida</taxon>
        <taxon>Eimeriorina</taxon>
        <taxon>Eimeriidae</taxon>
        <taxon>Eimeria</taxon>
    </lineage>
</organism>
<name>U6GUK5_EIMAC</name>
<gene>
    <name evidence="1" type="ORF">EAH_00068050</name>
</gene>
<keyword evidence="2" id="KW-1185">Reference proteome</keyword>
<evidence type="ECO:0000313" key="2">
    <source>
        <dbReference type="Proteomes" id="UP000018050"/>
    </source>
</evidence>
<reference evidence="1" key="2">
    <citation type="submission" date="2013-10" db="EMBL/GenBank/DDBJ databases">
        <authorList>
            <person name="Aslett M."/>
        </authorList>
    </citation>
    <scope>NUCLEOTIDE SEQUENCE [LARGE SCALE GENOMIC DNA]</scope>
    <source>
        <strain evidence="1">Houghton</strain>
    </source>
</reference>
<dbReference type="AlphaFoldDB" id="U6GUK5"/>
<accession>U6GUK5</accession>
<evidence type="ECO:0000313" key="1">
    <source>
        <dbReference type="EMBL" id="CDI82973.1"/>
    </source>
</evidence>
<dbReference type="VEuPathDB" id="ToxoDB:EAH_00068050"/>
<proteinExistence type="predicted"/>
<dbReference type="RefSeq" id="XP_013247809.1">
    <property type="nucleotide sequence ID" value="XM_013392355.1"/>
</dbReference>
<dbReference type="EMBL" id="HG672996">
    <property type="protein sequence ID" value="CDI82973.1"/>
    <property type="molecule type" value="Genomic_DNA"/>
</dbReference>
<dbReference type="Proteomes" id="UP000018050">
    <property type="component" value="Unassembled WGS sequence"/>
</dbReference>
<dbReference type="GeneID" id="25274875"/>
<protein>
    <submittedName>
        <fullName evidence="1">Uncharacterized protein</fullName>
    </submittedName>
</protein>
<sequence>MLVSVRGPVIRSQANRCVKAPSANAPSPLQAELDLNGRLTAFGDGTALPASQRILGALAPPPVEMLVSVRGPVIRSQANRCVKAPSANAPSPLQAELDLNGRLALVVRGSAAPWKIVRVERQEMDSRPPPDAGHSG</sequence>